<proteinExistence type="predicted"/>
<dbReference type="Proteomes" id="UP000256561">
    <property type="component" value="Unassembled WGS sequence"/>
</dbReference>
<comment type="caution">
    <text evidence="2">The sequence shown here is derived from an EMBL/GenBank/DDBJ whole genome shotgun (WGS) entry which is preliminary data.</text>
</comment>
<evidence type="ECO:0000313" key="3">
    <source>
        <dbReference type="Proteomes" id="UP000256561"/>
    </source>
</evidence>
<dbReference type="OrthoDB" id="9765158at2"/>
<dbReference type="Gene3D" id="3.10.350.10">
    <property type="entry name" value="LysM domain"/>
    <property type="match status" value="1"/>
</dbReference>
<gene>
    <name evidence="2" type="ORF">DXV75_11785</name>
</gene>
<dbReference type="PANTHER" id="PTHR34700">
    <property type="entry name" value="POTASSIUM BINDING PROTEIN KBP"/>
    <property type="match status" value="1"/>
</dbReference>
<dbReference type="Pfam" id="PF01476">
    <property type="entry name" value="LysM"/>
    <property type="match status" value="1"/>
</dbReference>
<name>A0A3D8M5D7_9ALTE</name>
<dbReference type="PROSITE" id="PS51782">
    <property type="entry name" value="LYSM"/>
    <property type="match status" value="1"/>
</dbReference>
<dbReference type="EMBL" id="QRHA01000008">
    <property type="protein sequence ID" value="RDV24754.1"/>
    <property type="molecule type" value="Genomic_DNA"/>
</dbReference>
<dbReference type="PANTHER" id="PTHR34700:SF8">
    <property type="entry name" value="POTASSIUM BINDING PROTEIN KBP"/>
    <property type="match status" value="1"/>
</dbReference>
<feature type="domain" description="LysM" evidence="1">
    <location>
        <begin position="39"/>
        <end position="87"/>
    </location>
</feature>
<dbReference type="SUPFAM" id="SSF54106">
    <property type="entry name" value="LysM domain"/>
    <property type="match status" value="1"/>
</dbReference>
<evidence type="ECO:0000259" key="1">
    <source>
        <dbReference type="PROSITE" id="PS51782"/>
    </source>
</evidence>
<sequence length="360" mass="39743">MTIGLKSFIKRSLQVAVGAAMILPAALIEAVELKDNAPVTYTVKKNDTLWDIASLFLDQPWLWPELWRNNTQIENPHLIYPGDVLTIRFVDGEPVLEVQRDKTFLTISPDMVRTVKPSPIGVLPWSTLATYISQNEIVEQQDYDLLPYLLGNQSGGIRFVSDDLVLSRSFGRPDDQYRVVRKQFTIKNLDGEVVGIQINHIADAEIVEDEAASQWLVKVSDSNLEAQRGDRLYSGEFTGAQDMTLQPATDQKGHVIGNLHQHELLGKGDVVIVDLGSDALEPGTVMGIYAQGPDIIDGERPQYASEASAVRSVFNDGSKVSQPALKIGELIIFKTFDKASYGIISRSRDLVKTGAIVAKP</sequence>
<dbReference type="SMART" id="SM00257">
    <property type="entry name" value="LysM"/>
    <property type="match status" value="1"/>
</dbReference>
<organism evidence="2 3">
    <name type="scientific">Alteromonas aestuariivivens</name>
    <dbReference type="NCBI Taxonomy" id="1938339"/>
    <lineage>
        <taxon>Bacteria</taxon>
        <taxon>Pseudomonadati</taxon>
        <taxon>Pseudomonadota</taxon>
        <taxon>Gammaproteobacteria</taxon>
        <taxon>Alteromonadales</taxon>
        <taxon>Alteromonadaceae</taxon>
        <taxon>Alteromonas/Salinimonas group</taxon>
        <taxon>Alteromonas</taxon>
    </lineage>
</organism>
<keyword evidence="3" id="KW-1185">Reference proteome</keyword>
<evidence type="ECO:0000313" key="2">
    <source>
        <dbReference type="EMBL" id="RDV24754.1"/>
    </source>
</evidence>
<dbReference type="RefSeq" id="WP_115593627.1">
    <property type="nucleotide sequence ID" value="NZ_QRHA01000008.1"/>
</dbReference>
<dbReference type="AlphaFoldDB" id="A0A3D8M5D7"/>
<dbReference type="InterPro" id="IPR018392">
    <property type="entry name" value="LysM"/>
</dbReference>
<dbReference type="CDD" id="cd00118">
    <property type="entry name" value="LysM"/>
    <property type="match status" value="1"/>
</dbReference>
<accession>A0A3D8M5D7</accession>
<dbReference type="InterPro" id="IPR036779">
    <property type="entry name" value="LysM_dom_sf"/>
</dbReference>
<dbReference type="InterPro" id="IPR052196">
    <property type="entry name" value="Bact_Kbp"/>
</dbReference>
<protein>
    <submittedName>
        <fullName evidence="2">LysM domain-containing protein</fullName>
    </submittedName>
</protein>
<reference evidence="3" key="1">
    <citation type="submission" date="2018-08" db="EMBL/GenBank/DDBJ databases">
        <authorList>
            <person name="Zhang J."/>
            <person name="Du Z.-J."/>
        </authorList>
    </citation>
    <scope>NUCLEOTIDE SEQUENCE [LARGE SCALE GENOMIC DNA]</scope>
    <source>
        <strain evidence="3">KCTC 52655</strain>
    </source>
</reference>